<dbReference type="Proteomes" id="UP000075346">
    <property type="component" value="Unassembled WGS sequence"/>
</dbReference>
<dbReference type="SUPFAM" id="SSF51735">
    <property type="entry name" value="NAD(P)-binding Rossmann-fold domains"/>
    <property type="match status" value="1"/>
</dbReference>
<dbReference type="EMBL" id="LOBR01000039">
    <property type="protein sequence ID" value="KYN87914.1"/>
    <property type="molecule type" value="Genomic_DNA"/>
</dbReference>
<comment type="caution">
    <text evidence="2">The sequence shown here is derived from an EMBL/GenBank/DDBJ whole genome shotgun (WGS) entry which is preliminary data.</text>
</comment>
<gene>
    <name evidence="2" type="ORF">ATY37_15640</name>
</gene>
<dbReference type="InterPro" id="IPR016040">
    <property type="entry name" value="NAD(P)-bd_dom"/>
</dbReference>
<dbReference type="AlphaFoldDB" id="A0A151KX25"/>
<sequence>MKKILIIGAGWLGLPFAQQLSALKHQVIVTRRSTDSLREVPLAQENKAVLDLANDDAAKKVRAIVDNNAIDIVVGSFPPGFRKGSGEEYAQQWQKIIDGIKDSAVQKVIMVSSTTVYPNQPGEMREDDATLAKANCENALFSDKARVMLQAEQSLLDSGKNFTILRLSGLFGPHRHPARFVPHLKQISSLAPANMLHLDDAINALLFAIHAVDQQVLNVSTPTTVDKATFYQAALESAQLKVDFPPVVAVEDKRIVVDKLLQSGFQFQYQSTLDAL</sequence>
<dbReference type="Gene3D" id="3.40.50.720">
    <property type="entry name" value="NAD(P)-binding Rossmann-like Domain"/>
    <property type="match status" value="1"/>
</dbReference>
<evidence type="ECO:0000259" key="1">
    <source>
        <dbReference type="Pfam" id="PF13460"/>
    </source>
</evidence>
<reference evidence="3" key="1">
    <citation type="submission" date="2015-12" db="EMBL/GenBank/DDBJ databases">
        <authorList>
            <person name="Shamseldin A."/>
            <person name="Moawad H."/>
            <person name="Abd El-Rahim W.M."/>
            <person name="Sadowsky M.J."/>
        </authorList>
    </citation>
    <scope>NUCLEOTIDE SEQUENCE [LARGE SCALE GENOMIC DNA]</scope>
    <source>
        <strain evidence="3">2538-88</strain>
    </source>
</reference>
<proteinExistence type="predicted"/>
<feature type="domain" description="NAD(P)-binding" evidence="1">
    <location>
        <begin position="9"/>
        <end position="172"/>
    </location>
</feature>
<dbReference type="InterPro" id="IPR051604">
    <property type="entry name" value="Ergot_Alk_Oxidoreductase"/>
</dbReference>
<accession>A0A151KX25</accession>
<protein>
    <submittedName>
        <fullName evidence="2">NAD(P)-dependent oxidoreductase</fullName>
    </submittedName>
</protein>
<dbReference type="RefSeq" id="WP_061897073.1">
    <property type="nucleotide sequence ID" value="NZ_LOBR01000039.1"/>
</dbReference>
<dbReference type="PANTHER" id="PTHR43162">
    <property type="match status" value="1"/>
</dbReference>
<evidence type="ECO:0000313" key="3">
    <source>
        <dbReference type="Proteomes" id="UP000075346"/>
    </source>
</evidence>
<dbReference type="PANTHER" id="PTHR43162:SF1">
    <property type="entry name" value="PRESTALK A DIFFERENTIATION PROTEIN A"/>
    <property type="match status" value="1"/>
</dbReference>
<name>A0A151KX25_9VIBR</name>
<dbReference type="CDD" id="cd05266">
    <property type="entry name" value="SDR_a4"/>
    <property type="match status" value="1"/>
</dbReference>
<evidence type="ECO:0000313" key="2">
    <source>
        <dbReference type="EMBL" id="KYN87914.1"/>
    </source>
</evidence>
<dbReference type="InterPro" id="IPR036291">
    <property type="entry name" value="NAD(P)-bd_dom_sf"/>
</dbReference>
<organism evidence="2 3">
    <name type="scientific">Vibrio cidicii</name>
    <dbReference type="NCBI Taxonomy" id="1763883"/>
    <lineage>
        <taxon>Bacteria</taxon>
        <taxon>Pseudomonadati</taxon>
        <taxon>Pseudomonadota</taxon>
        <taxon>Gammaproteobacteria</taxon>
        <taxon>Vibrionales</taxon>
        <taxon>Vibrionaceae</taxon>
        <taxon>Vibrio</taxon>
    </lineage>
</organism>
<dbReference type="Pfam" id="PF13460">
    <property type="entry name" value="NAD_binding_10"/>
    <property type="match status" value="1"/>
</dbReference>